<dbReference type="NCBIfam" id="NF045647">
    <property type="entry name" value="alr0857_fam"/>
    <property type="match status" value="1"/>
</dbReference>
<dbReference type="RefSeq" id="WP_190698010.1">
    <property type="nucleotide sequence ID" value="NZ_JAMPKX010000001.1"/>
</dbReference>
<organism evidence="1 2">
    <name type="scientific">Leptolyngbya subtilissima DQ-A4</name>
    <dbReference type="NCBI Taxonomy" id="2933933"/>
    <lineage>
        <taxon>Bacteria</taxon>
        <taxon>Bacillati</taxon>
        <taxon>Cyanobacteriota</taxon>
        <taxon>Cyanophyceae</taxon>
        <taxon>Leptolyngbyales</taxon>
        <taxon>Leptolyngbyaceae</taxon>
        <taxon>Leptolyngbya group</taxon>
        <taxon>Leptolyngbya</taxon>
    </lineage>
</organism>
<evidence type="ECO:0000313" key="2">
    <source>
        <dbReference type="Proteomes" id="UP001482513"/>
    </source>
</evidence>
<sequence length="128" mass="13766">MLKLTYSDADLLIEHLDLTVEAMVTQRSLVALRAGQPLVVQPGYGAFALPADLPGIAALKARSQGAIDISPCDIDWLEVTLRGTWLADNAASAEGILVVELGPQLEFQLVALWQRSLNWVAAPCSQGR</sequence>
<dbReference type="Proteomes" id="UP001482513">
    <property type="component" value="Unassembled WGS sequence"/>
</dbReference>
<keyword evidence="2" id="KW-1185">Reference proteome</keyword>
<dbReference type="EMBL" id="JAMPKX010000001">
    <property type="protein sequence ID" value="MEP0945376.1"/>
    <property type="molecule type" value="Genomic_DNA"/>
</dbReference>
<comment type="caution">
    <text evidence="1">The sequence shown here is derived from an EMBL/GenBank/DDBJ whole genome shotgun (WGS) entry which is preliminary data.</text>
</comment>
<proteinExistence type="predicted"/>
<evidence type="ECO:0000313" key="1">
    <source>
        <dbReference type="EMBL" id="MEP0945376.1"/>
    </source>
</evidence>
<gene>
    <name evidence="1" type="ORF">NC992_00685</name>
</gene>
<dbReference type="InterPro" id="IPR054664">
    <property type="entry name" value="Alr0857-like"/>
</dbReference>
<name>A0ABV0JYP4_9CYAN</name>
<reference evidence="1 2" key="1">
    <citation type="submission" date="2022-04" db="EMBL/GenBank/DDBJ databases">
        <title>Positive selection, recombination, and allopatry shape intraspecific diversity of widespread and dominant cyanobacteria.</title>
        <authorList>
            <person name="Wei J."/>
            <person name="Shu W."/>
            <person name="Hu C."/>
        </authorList>
    </citation>
    <scope>NUCLEOTIDE SEQUENCE [LARGE SCALE GENOMIC DNA]</scope>
    <source>
        <strain evidence="1 2">DQ-A4</strain>
    </source>
</reference>
<accession>A0ABV0JYP4</accession>
<protein>
    <submittedName>
        <fullName evidence="1">Uncharacterized protein</fullName>
    </submittedName>
</protein>